<feature type="compositionally biased region" description="Low complexity" evidence="1">
    <location>
        <begin position="11"/>
        <end position="27"/>
    </location>
</feature>
<dbReference type="Gene3D" id="3.30.750.140">
    <property type="match status" value="1"/>
</dbReference>
<dbReference type="Proteomes" id="UP000182858">
    <property type="component" value="Chromosome I"/>
</dbReference>
<keyword evidence="5" id="KW-1185">Reference proteome</keyword>
<dbReference type="InterPro" id="IPR038610">
    <property type="entry name" value="FliK-like_C_sf"/>
</dbReference>
<reference evidence="4 6" key="2">
    <citation type="submission" date="2019-06" db="EMBL/GenBank/DDBJ databases">
        <title>Pseudomonas bimorpha sp. nov. isolated from bovine raw milk and skim milk concentrate.</title>
        <authorList>
            <person name="Hofmann K."/>
            <person name="Huptas C."/>
            <person name="Doll E."/>
            <person name="Scherer S."/>
            <person name="Wenning M."/>
        </authorList>
    </citation>
    <scope>NUCLEOTIDE SEQUENCE [LARGE SCALE GENOMIC DNA]</scope>
    <source>
        <strain evidence="4 6">DSM 17835</strain>
    </source>
</reference>
<dbReference type="RefSeq" id="WP_130926138.1">
    <property type="nucleotide sequence ID" value="NZ_JARIXU010000014.1"/>
</dbReference>
<dbReference type="Proteomes" id="UP000317951">
    <property type="component" value="Unassembled WGS sequence"/>
</dbReference>
<feature type="compositionally biased region" description="Low complexity" evidence="1">
    <location>
        <begin position="348"/>
        <end position="365"/>
    </location>
</feature>
<accession>A0A5C5Q532</accession>
<dbReference type="GeneID" id="78557132"/>
<feature type="region of interest" description="Disordered" evidence="1">
    <location>
        <begin position="1"/>
        <end position="27"/>
    </location>
</feature>
<evidence type="ECO:0000256" key="1">
    <source>
        <dbReference type="SAM" id="MobiDB-lite"/>
    </source>
</evidence>
<protein>
    <submittedName>
        <fullName evidence="4">Flagellar hook-length control protein FliK</fullName>
    </submittedName>
</protein>
<evidence type="ECO:0000313" key="5">
    <source>
        <dbReference type="Proteomes" id="UP000182858"/>
    </source>
</evidence>
<keyword evidence="4" id="KW-0966">Cell projection</keyword>
<gene>
    <name evidence="4" type="ORF">FIV36_27545</name>
    <name evidence="3" type="ORF">SAMN05216591_5844</name>
</gene>
<evidence type="ECO:0000313" key="6">
    <source>
        <dbReference type="Proteomes" id="UP000317951"/>
    </source>
</evidence>
<sequence length="396" mass="40165">MDILASLMPQAAASTPTAAPTDAPAEASLVPSVSFSQVLSQVSAPVADPLPVVVPVETAPVAPVAPQASVAPEPVVTPVPVVAQVQPLATEPTTPVVDDVLNLIADEPVASVQDPEPTSKGDTSLDDIRQRMALIESAGQSDTAAMIVVPAIPVSVPVAAPVAVSTASSASTPVINTVQAPSVPVAEDDADIASESLDLPDAMPAPVASVADSVPTVHTQTDDRQPDSQPDGQTVFSLAPAPVRAAPDNVASSGLVLSAAIGSSEWAADLGQQMVDMVTRGEQQVDLRLHPAELGPLSISLNLNDGTTQAQFQAAHASVRAAVEQALPQLREALASQGIALGQASVSDQSSRQAAGGQAQRDPQANPANVAVSRDEALPAQVQQVLLRSSGVDLYV</sequence>
<feature type="region of interest" description="Disordered" evidence="1">
    <location>
        <begin position="210"/>
        <end position="232"/>
    </location>
</feature>
<evidence type="ECO:0000313" key="4">
    <source>
        <dbReference type="EMBL" id="TWS00883.1"/>
    </source>
</evidence>
<feature type="region of interest" description="Disordered" evidence="1">
    <location>
        <begin position="345"/>
        <end position="370"/>
    </location>
</feature>
<dbReference type="AlphaFoldDB" id="A0A5C5Q532"/>
<dbReference type="EMBL" id="LT629689">
    <property type="protein sequence ID" value="SDG37046.1"/>
    <property type="molecule type" value="Genomic_DNA"/>
</dbReference>
<evidence type="ECO:0000259" key="2">
    <source>
        <dbReference type="Pfam" id="PF02120"/>
    </source>
</evidence>
<reference evidence="3 5" key="1">
    <citation type="submission" date="2016-10" db="EMBL/GenBank/DDBJ databases">
        <authorList>
            <person name="Varghese N."/>
            <person name="Submissions S."/>
        </authorList>
    </citation>
    <scope>NUCLEOTIDE SEQUENCE [LARGE SCALE GENOMIC DNA]</scope>
    <source>
        <strain evidence="3 5">DSM 17835</strain>
    </source>
</reference>
<dbReference type="CDD" id="cd17470">
    <property type="entry name" value="T3SS_Flik_C"/>
    <property type="match status" value="1"/>
</dbReference>
<keyword evidence="4" id="KW-0282">Flagellum</keyword>
<evidence type="ECO:0000313" key="3">
    <source>
        <dbReference type="EMBL" id="SDG37046.1"/>
    </source>
</evidence>
<dbReference type="InterPro" id="IPR021136">
    <property type="entry name" value="Flagellar_hook_control-like_C"/>
</dbReference>
<organism evidence="4 6">
    <name type="scientific">Pseudomonas extremaustralis</name>
    <dbReference type="NCBI Taxonomy" id="359110"/>
    <lineage>
        <taxon>Bacteria</taxon>
        <taxon>Pseudomonadati</taxon>
        <taxon>Pseudomonadota</taxon>
        <taxon>Gammaproteobacteria</taxon>
        <taxon>Pseudomonadales</taxon>
        <taxon>Pseudomonadaceae</taxon>
        <taxon>Pseudomonas</taxon>
    </lineage>
</organism>
<dbReference type="PANTHER" id="PTHR37533">
    <property type="entry name" value="FLAGELLAR HOOK-LENGTH CONTROL PROTEIN"/>
    <property type="match status" value="1"/>
</dbReference>
<keyword evidence="4" id="KW-0969">Cilium</keyword>
<dbReference type="EMBL" id="VFET01000035">
    <property type="protein sequence ID" value="TWS00883.1"/>
    <property type="molecule type" value="Genomic_DNA"/>
</dbReference>
<dbReference type="PANTHER" id="PTHR37533:SF2">
    <property type="entry name" value="FLAGELLAR HOOK-LENGTH CONTROL PROTEIN"/>
    <property type="match status" value="1"/>
</dbReference>
<dbReference type="InterPro" id="IPR052563">
    <property type="entry name" value="FliK"/>
</dbReference>
<feature type="domain" description="Flagellar hook-length control protein-like C-terminal" evidence="2">
    <location>
        <begin position="272"/>
        <end position="354"/>
    </location>
</feature>
<dbReference type="Pfam" id="PF02120">
    <property type="entry name" value="Flg_hook"/>
    <property type="match status" value="1"/>
</dbReference>
<dbReference type="OrthoDB" id="1792985at2"/>
<name>A0A5C5Q532_9PSED</name>
<proteinExistence type="predicted"/>